<comment type="caution">
    <text evidence="1">The sequence shown here is derived from an EMBL/GenBank/DDBJ whole genome shotgun (WGS) entry which is preliminary data.</text>
</comment>
<reference evidence="1" key="1">
    <citation type="journal article" date="2021" name="Environ. Microbiol.">
        <title>Gene family expansions and transcriptome signatures uncover fungal adaptations to wood decay.</title>
        <authorList>
            <person name="Hage H."/>
            <person name="Miyauchi S."/>
            <person name="Viragh M."/>
            <person name="Drula E."/>
            <person name="Min B."/>
            <person name="Chaduli D."/>
            <person name="Navarro D."/>
            <person name="Favel A."/>
            <person name="Norest M."/>
            <person name="Lesage-Meessen L."/>
            <person name="Balint B."/>
            <person name="Merenyi Z."/>
            <person name="de Eugenio L."/>
            <person name="Morin E."/>
            <person name="Martinez A.T."/>
            <person name="Baldrian P."/>
            <person name="Stursova M."/>
            <person name="Martinez M.J."/>
            <person name="Novotny C."/>
            <person name="Magnuson J.K."/>
            <person name="Spatafora J.W."/>
            <person name="Maurice S."/>
            <person name="Pangilinan J."/>
            <person name="Andreopoulos W."/>
            <person name="LaButti K."/>
            <person name="Hundley H."/>
            <person name="Na H."/>
            <person name="Kuo A."/>
            <person name="Barry K."/>
            <person name="Lipzen A."/>
            <person name="Henrissat B."/>
            <person name="Riley R."/>
            <person name="Ahrendt S."/>
            <person name="Nagy L.G."/>
            <person name="Grigoriev I.V."/>
            <person name="Martin F."/>
            <person name="Rosso M.N."/>
        </authorList>
    </citation>
    <scope>NUCLEOTIDE SEQUENCE</scope>
    <source>
        <strain evidence="1">CBS 384.51</strain>
    </source>
</reference>
<name>A0ACB8TZB7_9APHY</name>
<keyword evidence="2" id="KW-1185">Reference proteome</keyword>
<proteinExistence type="predicted"/>
<accession>A0ACB8TZB7</accession>
<evidence type="ECO:0000313" key="2">
    <source>
        <dbReference type="Proteomes" id="UP001055072"/>
    </source>
</evidence>
<organism evidence="1 2">
    <name type="scientific">Irpex rosettiformis</name>
    <dbReference type="NCBI Taxonomy" id="378272"/>
    <lineage>
        <taxon>Eukaryota</taxon>
        <taxon>Fungi</taxon>
        <taxon>Dikarya</taxon>
        <taxon>Basidiomycota</taxon>
        <taxon>Agaricomycotina</taxon>
        <taxon>Agaricomycetes</taxon>
        <taxon>Polyporales</taxon>
        <taxon>Irpicaceae</taxon>
        <taxon>Irpex</taxon>
    </lineage>
</organism>
<dbReference type="EMBL" id="MU274918">
    <property type="protein sequence ID" value="KAI0087427.1"/>
    <property type="molecule type" value="Genomic_DNA"/>
</dbReference>
<gene>
    <name evidence="1" type="ORF">BDY19DRAFT_955738</name>
</gene>
<dbReference type="Proteomes" id="UP001055072">
    <property type="component" value="Unassembled WGS sequence"/>
</dbReference>
<sequence length="134" mass="15351">MDSDFELLPMGDSRTLFLHKDDTGLGHHCAVQVSVFPSESQKRNVETSITYALAQRELSELVTKLVTLHVRHSLPESFTISYKNWSLNASRKEWSFGKRNFKASWGIEPIIPSGEKWKFVFWMHGPPAKTMGRV</sequence>
<protein>
    <submittedName>
        <fullName evidence="1">Uncharacterized protein</fullName>
    </submittedName>
</protein>
<evidence type="ECO:0000313" key="1">
    <source>
        <dbReference type="EMBL" id="KAI0087427.1"/>
    </source>
</evidence>